<reference evidence="1 2" key="1">
    <citation type="journal article" date="2018" name="Front. Plant Sci.">
        <title>Red Clover (Trifolium pratense) and Zigzag Clover (T. medium) - A Picture of Genomic Similarities and Differences.</title>
        <authorList>
            <person name="Dluhosova J."/>
            <person name="Istvanek J."/>
            <person name="Nedelnik J."/>
            <person name="Repkova J."/>
        </authorList>
    </citation>
    <scope>NUCLEOTIDE SEQUENCE [LARGE SCALE GENOMIC DNA]</scope>
    <source>
        <strain evidence="2">cv. 10/8</strain>
        <tissue evidence="1">Leaf</tissue>
    </source>
</reference>
<keyword evidence="2" id="KW-1185">Reference proteome</keyword>
<organism evidence="1 2">
    <name type="scientific">Trifolium medium</name>
    <dbReference type="NCBI Taxonomy" id="97028"/>
    <lineage>
        <taxon>Eukaryota</taxon>
        <taxon>Viridiplantae</taxon>
        <taxon>Streptophyta</taxon>
        <taxon>Embryophyta</taxon>
        <taxon>Tracheophyta</taxon>
        <taxon>Spermatophyta</taxon>
        <taxon>Magnoliopsida</taxon>
        <taxon>eudicotyledons</taxon>
        <taxon>Gunneridae</taxon>
        <taxon>Pentapetalae</taxon>
        <taxon>rosids</taxon>
        <taxon>fabids</taxon>
        <taxon>Fabales</taxon>
        <taxon>Fabaceae</taxon>
        <taxon>Papilionoideae</taxon>
        <taxon>50 kb inversion clade</taxon>
        <taxon>NPAAA clade</taxon>
        <taxon>Hologalegina</taxon>
        <taxon>IRL clade</taxon>
        <taxon>Trifolieae</taxon>
        <taxon>Trifolium</taxon>
    </lineage>
</organism>
<name>A0A392VHG6_9FABA</name>
<proteinExistence type="predicted"/>
<protein>
    <submittedName>
        <fullName evidence="1">Uncharacterized protein</fullName>
    </submittedName>
</protein>
<feature type="non-terminal residue" evidence="1">
    <location>
        <position position="1"/>
    </location>
</feature>
<evidence type="ECO:0000313" key="2">
    <source>
        <dbReference type="Proteomes" id="UP000265520"/>
    </source>
</evidence>
<dbReference type="Proteomes" id="UP000265520">
    <property type="component" value="Unassembled WGS sequence"/>
</dbReference>
<sequence length="60" mass="6856">RECLDSRQKLAGWSENALKATEAFPLFVAQRGPVSWFLKKSSIMQARTNIALIPNIILYY</sequence>
<evidence type="ECO:0000313" key="1">
    <source>
        <dbReference type="EMBL" id="MCI87844.1"/>
    </source>
</evidence>
<dbReference type="EMBL" id="LXQA011176828">
    <property type="protein sequence ID" value="MCI87844.1"/>
    <property type="molecule type" value="Genomic_DNA"/>
</dbReference>
<dbReference type="AlphaFoldDB" id="A0A392VHG6"/>
<accession>A0A392VHG6</accession>
<comment type="caution">
    <text evidence="1">The sequence shown here is derived from an EMBL/GenBank/DDBJ whole genome shotgun (WGS) entry which is preliminary data.</text>
</comment>